<sequence>MSKRHRSQEAVPLPRAELRAHAHGERHRVKSELHELADMVSHGLEPDDADEPGTEWKPAHHHDAERAVKKLDHGRKLRHWKVKEWKRRTVVRRQKAAAYRDWAQSA</sequence>
<reference evidence="2" key="1">
    <citation type="submission" date="2020-05" db="EMBL/GenBank/DDBJ databases">
        <authorList>
            <person name="Chiriac C."/>
            <person name="Salcher M."/>
            <person name="Ghai R."/>
            <person name="Kavagutti S V."/>
        </authorList>
    </citation>
    <scope>NUCLEOTIDE SEQUENCE</scope>
</reference>
<organism evidence="2">
    <name type="scientific">freshwater metagenome</name>
    <dbReference type="NCBI Taxonomy" id="449393"/>
    <lineage>
        <taxon>unclassified sequences</taxon>
        <taxon>metagenomes</taxon>
        <taxon>ecological metagenomes</taxon>
    </lineage>
</organism>
<accession>A0A6J6G537</accession>
<evidence type="ECO:0000313" key="2">
    <source>
        <dbReference type="EMBL" id="CAB4596482.1"/>
    </source>
</evidence>
<name>A0A6J6G537_9ZZZZ</name>
<protein>
    <submittedName>
        <fullName evidence="2">Unannotated protein</fullName>
    </submittedName>
</protein>
<dbReference type="AlphaFoldDB" id="A0A6J6G537"/>
<evidence type="ECO:0000256" key="1">
    <source>
        <dbReference type="SAM" id="MobiDB-lite"/>
    </source>
</evidence>
<feature type="region of interest" description="Disordered" evidence="1">
    <location>
        <begin position="42"/>
        <end position="62"/>
    </location>
</feature>
<feature type="region of interest" description="Disordered" evidence="1">
    <location>
        <begin position="1"/>
        <end position="27"/>
    </location>
</feature>
<proteinExistence type="predicted"/>
<gene>
    <name evidence="2" type="ORF">UFOPK1722_01932</name>
</gene>
<dbReference type="EMBL" id="CAEZTS010000243">
    <property type="protein sequence ID" value="CAB4596482.1"/>
    <property type="molecule type" value="Genomic_DNA"/>
</dbReference>